<evidence type="ECO:0000256" key="6">
    <source>
        <dbReference type="PROSITE-ProRule" id="PRU00192"/>
    </source>
</evidence>
<dbReference type="GO" id="GO:0030833">
    <property type="term" value="P:regulation of actin filament polymerization"/>
    <property type="evidence" value="ECO:0007669"/>
    <property type="project" value="TreeGrafter"/>
</dbReference>
<dbReference type="InterPro" id="IPR031160">
    <property type="entry name" value="F_BAR_dom"/>
</dbReference>
<dbReference type="GeneID" id="18250753"/>
<proteinExistence type="inferred from homology"/>
<evidence type="ECO:0000256" key="2">
    <source>
        <dbReference type="ARBA" id="ARBA00023054"/>
    </source>
</evidence>
<dbReference type="FunFam" id="1.20.1270.60:FF:000060">
    <property type="entry name" value="Actin polymerization protein Bzz1"/>
    <property type="match status" value="1"/>
</dbReference>
<evidence type="ECO:0000256" key="3">
    <source>
        <dbReference type="ARBA" id="ARBA00054085"/>
    </source>
</evidence>
<dbReference type="InterPro" id="IPR001452">
    <property type="entry name" value="SH3_domain"/>
</dbReference>
<dbReference type="EMBL" id="GL996524">
    <property type="protein sequence ID" value="EGV63047.1"/>
    <property type="molecule type" value="Genomic_DNA"/>
</dbReference>
<feature type="domain" description="SH3" evidence="9">
    <location>
        <begin position="466"/>
        <end position="526"/>
    </location>
</feature>
<keyword evidence="1 6" id="KW-0728">SH3 domain</keyword>
<dbReference type="Proteomes" id="UP000000707">
    <property type="component" value="Unassembled WGS sequence"/>
</dbReference>
<dbReference type="OrthoDB" id="8783038at2759"/>
<dbReference type="Pfam" id="PF00611">
    <property type="entry name" value="FCH"/>
    <property type="match status" value="1"/>
</dbReference>
<evidence type="ECO:0000259" key="10">
    <source>
        <dbReference type="PROSITE" id="PS51741"/>
    </source>
</evidence>
<dbReference type="FunFam" id="2.30.30.40:FF:000072">
    <property type="entry name" value="Unconventional Myosin IB"/>
    <property type="match status" value="1"/>
</dbReference>
<dbReference type="SUPFAM" id="SSF103657">
    <property type="entry name" value="BAR/IMD domain-like"/>
    <property type="match status" value="1"/>
</dbReference>
<comment type="similarity">
    <text evidence="4">Belongs to the BZZ1 family.</text>
</comment>
<dbReference type="SMART" id="SM00326">
    <property type="entry name" value="SH3"/>
    <property type="match status" value="2"/>
</dbReference>
<protein>
    <recommendedName>
        <fullName evidence="5">Protein BZZ1</fullName>
    </recommendedName>
</protein>
<dbReference type="InterPro" id="IPR036028">
    <property type="entry name" value="SH3-like_dom_sf"/>
</dbReference>
<dbReference type="GO" id="GO:0045010">
    <property type="term" value="P:actin nucleation"/>
    <property type="evidence" value="ECO:0007669"/>
    <property type="project" value="UniProtKB-ARBA"/>
</dbReference>
<comment type="function">
    <text evidence="3">Plays a role in endocytosis and trafficking to the vacuole. Functions with type I myosins to restore polarity of the actin cytoskeleton after NaCl stress.</text>
</comment>
<feature type="region of interest" description="Disordered" evidence="8">
    <location>
        <begin position="165"/>
        <end position="188"/>
    </location>
</feature>
<dbReference type="Gene3D" id="1.20.1270.60">
    <property type="entry name" value="Arfaptin homology (AH) domain/BAR domain"/>
    <property type="match status" value="1"/>
</dbReference>
<evidence type="ECO:0000256" key="7">
    <source>
        <dbReference type="PROSITE-ProRule" id="PRU01077"/>
    </source>
</evidence>
<feature type="compositionally biased region" description="Polar residues" evidence="8">
    <location>
        <begin position="437"/>
        <end position="448"/>
    </location>
</feature>
<evidence type="ECO:0000313" key="11">
    <source>
        <dbReference type="EMBL" id="EGV63047.1"/>
    </source>
</evidence>
<dbReference type="InterPro" id="IPR035459">
    <property type="entry name" value="Bzz1_SH3_1"/>
</dbReference>
<dbReference type="PROSITE" id="PS51741">
    <property type="entry name" value="F_BAR"/>
    <property type="match status" value="1"/>
</dbReference>
<dbReference type="PANTHER" id="PTHR15735:SF21">
    <property type="entry name" value="PROTEIN NERVOUS WRECK"/>
    <property type="match status" value="1"/>
</dbReference>
<evidence type="ECO:0000256" key="4">
    <source>
        <dbReference type="ARBA" id="ARBA00061387"/>
    </source>
</evidence>
<name>G3B6Y1_CANTC</name>
<feature type="compositionally biased region" description="Basic and acidic residues" evidence="8">
    <location>
        <begin position="168"/>
        <end position="188"/>
    </location>
</feature>
<dbReference type="InterPro" id="IPR027267">
    <property type="entry name" value="AH/BAR_dom_sf"/>
</dbReference>
<keyword evidence="2 7" id="KW-0175">Coiled coil</keyword>
<dbReference type="GO" id="GO:0030864">
    <property type="term" value="C:cortical actin cytoskeleton"/>
    <property type="evidence" value="ECO:0007669"/>
    <property type="project" value="UniProtKB-ARBA"/>
</dbReference>
<gene>
    <name evidence="11" type="ORF">CANTEDRAFT_98246</name>
</gene>
<dbReference type="PANTHER" id="PTHR15735">
    <property type="entry name" value="FCH AND DOUBLE SH3 DOMAINS PROTEIN"/>
    <property type="match status" value="1"/>
</dbReference>
<feature type="domain" description="SH3" evidence="9">
    <location>
        <begin position="548"/>
        <end position="607"/>
    </location>
</feature>
<dbReference type="SMART" id="SM00055">
    <property type="entry name" value="FCH"/>
    <property type="match status" value="1"/>
</dbReference>
<evidence type="ECO:0000256" key="8">
    <source>
        <dbReference type="SAM" id="MobiDB-lite"/>
    </source>
</evidence>
<dbReference type="HOGENOM" id="CLU_015390_1_0_1"/>
<dbReference type="Pfam" id="PF14604">
    <property type="entry name" value="SH3_9"/>
    <property type="match status" value="2"/>
</dbReference>
<dbReference type="KEGG" id="cten:18250753"/>
<reference evidence="11 12" key="1">
    <citation type="journal article" date="2011" name="Proc. Natl. Acad. Sci. U.S.A.">
        <title>Comparative genomics of xylose-fermenting fungi for enhanced biofuel production.</title>
        <authorList>
            <person name="Wohlbach D.J."/>
            <person name="Kuo A."/>
            <person name="Sato T.K."/>
            <person name="Potts K.M."/>
            <person name="Salamov A.A."/>
            <person name="LaButti K.M."/>
            <person name="Sun H."/>
            <person name="Clum A."/>
            <person name="Pangilinan J.L."/>
            <person name="Lindquist E.A."/>
            <person name="Lucas S."/>
            <person name="Lapidus A."/>
            <person name="Jin M."/>
            <person name="Gunawan C."/>
            <person name="Balan V."/>
            <person name="Dale B.E."/>
            <person name="Jeffries T.W."/>
            <person name="Zinkel R."/>
            <person name="Barry K.W."/>
            <person name="Grigoriev I.V."/>
            <person name="Gasch A.P."/>
        </authorList>
    </citation>
    <scope>NUCLEOTIDE SEQUENCE [LARGE SCALE GENOMIC DNA]</scope>
    <source>
        <strain evidence="12">ATCC 10573 / BCRC 21748 / CBS 615 / JCM 9827 / NBRC 10315 / NRRL Y-1498 / VKM Y-70</strain>
    </source>
</reference>
<accession>G3B6Y1</accession>
<feature type="region of interest" description="Disordered" evidence="8">
    <location>
        <begin position="437"/>
        <end position="470"/>
    </location>
</feature>
<dbReference type="eggNOG" id="KOG3565">
    <property type="taxonomic scope" value="Eukaryota"/>
</dbReference>
<dbReference type="PRINTS" id="PR00452">
    <property type="entry name" value="SH3DOMAIN"/>
</dbReference>
<feature type="domain" description="F-BAR" evidence="10">
    <location>
        <begin position="6"/>
        <end position="272"/>
    </location>
</feature>
<dbReference type="AlphaFoldDB" id="G3B6Y1"/>
<dbReference type="SUPFAM" id="SSF50044">
    <property type="entry name" value="SH3-domain"/>
    <property type="match status" value="2"/>
</dbReference>
<dbReference type="PROSITE" id="PS50002">
    <property type="entry name" value="SH3"/>
    <property type="match status" value="2"/>
</dbReference>
<dbReference type="Gene3D" id="2.30.30.40">
    <property type="entry name" value="SH3 Domains"/>
    <property type="match status" value="2"/>
</dbReference>
<evidence type="ECO:0000313" key="12">
    <source>
        <dbReference type="Proteomes" id="UP000000707"/>
    </source>
</evidence>
<dbReference type="InterPro" id="IPR001060">
    <property type="entry name" value="FCH_dom"/>
</dbReference>
<keyword evidence="12" id="KW-1185">Reference proteome</keyword>
<dbReference type="STRING" id="590646.G3B6Y1"/>
<organism evidence="12">
    <name type="scientific">Candida tenuis (strain ATCC 10573 / BCRC 21748 / CBS 615 / JCM 9827 / NBRC 10315 / NRRL Y-1498 / VKM Y-70)</name>
    <name type="common">Yeast</name>
    <name type="synonym">Yamadazyma tenuis</name>
    <dbReference type="NCBI Taxonomy" id="590646"/>
    <lineage>
        <taxon>Eukaryota</taxon>
        <taxon>Fungi</taxon>
        <taxon>Dikarya</taxon>
        <taxon>Ascomycota</taxon>
        <taxon>Saccharomycotina</taxon>
        <taxon>Pichiomycetes</taxon>
        <taxon>Debaryomycetaceae</taxon>
        <taxon>Yamadazyma</taxon>
    </lineage>
</organism>
<dbReference type="CDD" id="cd11912">
    <property type="entry name" value="SH3_Bzz1_1"/>
    <property type="match status" value="1"/>
</dbReference>
<evidence type="ECO:0000256" key="5">
    <source>
        <dbReference type="ARBA" id="ARBA00074946"/>
    </source>
</evidence>
<evidence type="ECO:0000256" key="1">
    <source>
        <dbReference type="ARBA" id="ARBA00022443"/>
    </source>
</evidence>
<dbReference type="CDD" id="cd11778">
    <property type="entry name" value="SH3_Bzz1_2"/>
    <property type="match status" value="1"/>
</dbReference>
<evidence type="ECO:0000259" key="9">
    <source>
        <dbReference type="PROSITE" id="PS50002"/>
    </source>
</evidence>
<sequence>MSLDTLSLGNELKDSYKPVEKWVTNGINWLGDIDEFYQARATIEKEYSTKLKELCKRHFEKKAKLSAQLSVGDEPQITPGSLESASLVLWNDVLTQTEAIAEERSVLARDITSKVGASLQTLKSKASMVARNIDGIHTYLDEEKKRTEEEVAKAKKHYDSLCSATEATRQKTEKSSSDKHQRKLEEKETDMNIGKNEYLIKINVANRLKDKYFYQDLPEILDYYQELNQARVQLMNKILRNAGIVERNSCDRVKDKLTAIDSTIEQNNPRLDTAMFIKHNLIDWKEPSDFYFVPSSIWHDDESLVTKEPELSALKKALNKSSMEYEKYQSSCLQVKQSLEESVAERAKENKDGLTLKFDAKFSNSLHLLSKFIKEDTQRVKNEVVIELIQNYAGDKDLSYQEQAHAKKSRFGLFKGKKSHEESTPGDVQSIHTVKSTTSQKTAGSSGIFNLRRGRGKSVSSNGTAHGAPTGRAAYKYEATGDDECSVNVGDVFTVVDADDGSGWTMIDLNGRQGLVPTSYITVDTIVATNTGDSKKQGPSVAPKRGAKRVQYVEALYDYVADGEDELSISVGDRIVSVQEDTDGSGWTEGELNGNKGLFPSSYVKKV</sequence>